<sequence>MSIEYFIFAMDDSCMKQNVLSIFAPHWKSLEKDHIFFEQSENYYLLDYGEDGDCHFDITLNDDQTVKGITIFRPCGSADMEQSVYKLISQFPMFMTYPTAPLLLVTANSECVQIITDENPELLEDLIIVDSFEDYLKT</sequence>
<dbReference type="OrthoDB" id="6694438at2"/>
<name>A0A2S2FAF8_9GAMM</name>
<dbReference type="STRING" id="1871111.GCA_001704615_03418"/>
<dbReference type="RefSeq" id="WP_065994073.1">
    <property type="nucleotide sequence ID" value="NZ_CP029397.2"/>
</dbReference>
<proteinExistence type="predicted"/>
<keyword evidence="2" id="KW-1185">Reference proteome</keyword>
<dbReference type="AlphaFoldDB" id="A0A2S2FAF8"/>
<organism evidence="1 2">
    <name type="scientific">Acinetobacter defluvii</name>
    <dbReference type="NCBI Taxonomy" id="1871111"/>
    <lineage>
        <taxon>Bacteria</taxon>
        <taxon>Pseudomonadati</taxon>
        <taxon>Pseudomonadota</taxon>
        <taxon>Gammaproteobacteria</taxon>
        <taxon>Moraxellales</taxon>
        <taxon>Moraxellaceae</taxon>
        <taxon>Acinetobacter</taxon>
    </lineage>
</organism>
<protein>
    <submittedName>
        <fullName evidence="1">Uncharacterized protein</fullName>
    </submittedName>
</protein>
<dbReference type="KEGG" id="adv:DJ533_04820"/>
<dbReference type="Proteomes" id="UP000245977">
    <property type="component" value="Chromosome"/>
</dbReference>
<gene>
    <name evidence="1" type="ORF">DJ533_04820</name>
</gene>
<accession>A0A2S2FAF8</accession>
<evidence type="ECO:0000313" key="1">
    <source>
        <dbReference type="EMBL" id="AWL27956.1"/>
    </source>
</evidence>
<reference evidence="1" key="1">
    <citation type="submission" date="2019-08" db="EMBL/GenBank/DDBJ databases">
        <title>The complete genome of Acinetobacter defluvii strain WCHAD010030.</title>
        <authorList>
            <person name="Hu Y."/>
            <person name="Qin J."/>
            <person name="Feng Y."/>
            <person name="Zong Z."/>
        </authorList>
    </citation>
    <scope>NUCLEOTIDE SEQUENCE</scope>
    <source>
        <strain evidence="1">WCHA30</strain>
    </source>
</reference>
<dbReference type="EMBL" id="CP029397">
    <property type="protein sequence ID" value="AWL27956.1"/>
    <property type="molecule type" value="Genomic_DNA"/>
</dbReference>
<evidence type="ECO:0000313" key="2">
    <source>
        <dbReference type="Proteomes" id="UP000245977"/>
    </source>
</evidence>